<dbReference type="AlphaFoldDB" id="A0AAV9BP97"/>
<dbReference type="Proteomes" id="UP001179952">
    <property type="component" value="Unassembled WGS sequence"/>
</dbReference>
<name>A0AAV9BP97_ACOGR</name>
<feature type="domain" description="MULE transposase" evidence="1">
    <location>
        <begin position="148"/>
        <end position="241"/>
    </location>
</feature>
<protein>
    <recommendedName>
        <fullName evidence="1">MULE transposase domain-containing protein</fullName>
    </recommendedName>
</protein>
<dbReference type="Pfam" id="PF10551">
    <property type="entry name" value="MULE"/>
    <property type="match status" value="1"/>
</dbReference>
<evidence type="ECO:0000259" key="1">
    <source>
        <dbReference type="Pfam" id="PF10551"/>
    </source>
</evidence>
<evidence type="ECO:0000313" key="3">
    <source>
        <dbReference type="Proteomes" id="UP001179952"/>
    </source>
</evidence>
<gene>
    <name evidence="2" type="ORF">QJS04_geneDACA014413</name>
</gene>
<organism evidence="2 3">
    <name type="scientific">Acorus gramineus</name>
    <name type="common">Dwarf sweet flag</name>
    <dbReference type="NCBI Taxonomy" id="55184"/>
    <lineage>
        <taxon>Eukaryota</taxon>
        <taxon>Viridiplantae</taxon>
        <taxon>Streptophyta</taxon>
        <taxon>Embryophyta</taxon>
        <taxon>Tracheophyta</taxon>
        <taxon>Spermatophyta</taxon>
        <taxon>Magnoliopsida</taxon>
        <taxon>Liliopsida</taxon>
        <taxon>Acoraceae</taxon>
        <taxon>Acorus</taxon>
    </lineage>
</organism>
<dbReference type="EMBL" id="JAUJYN010000002">
    <property type="protein sequence ID" value="KAK1278191.1"/>
    <property type="molecule type" value="Genomic_DNA"/>
</dbReference>
<evidence type="ECO:0000313" key="2">
    <source>
        <dbReference type="EMBL" id="KAK1278191.1"/>
    </source>
</evidence>
<proteinExistence type="predicted"/>
<comment type="caution">
    <text evidence="2">The sequence shown here is derived from an EMBL/GenBank/DDBJ whole genome shotgun (WGS) entry which is preliminary data.</text>
</comment>
<dbReference type="PANTHER" id="PTHR31973">
    <property type="entry name" value="POLYPROTEIN, PUTATIVE-RELATED"/>
    <property type="match status" value="1"/>
</dbReference>
<reference evidence="2" key="1">
    <citation type="journal article" date="2023" name="Nat. Commun.">
        <title>Diploid and tetraploid genomes of Acorus and the evolution of monocots.</title>
        <authorList>
            <person name="Ma L."/>
            <person name="Liu K.W."/>
            <person name="Li Z."/>
            <person name="Hsiao Y.Y."/>
            <person name="Qi Y."/>
            <person name="Fu T."/>
            <person name="Tang G.D."/>
            <person name="Zhang D."/>
            <person name="Sun W.H."/>
            <person name="Liu D.K."/>
            <person name="Li Y."/>
            <person name="Chen G.Z."/>
            <person name="Liu X.D."/>
            <person name="Liao X.Y."/>
            <person name="Jiang Y.T."/>
            <person name="Yu X."/>
            <person name="Hao Y."/>
            <person name="Huang J."/>
            <person name="Zhao X.W."/>
            <person name="Ke S."/>
            <person name="Chen Y.Y."/>
            <person name="Wu W.L."/>
            <person name="Hsu J.L."/>
            <person name="Lin Y.F."/>
            <person name="Huang M.D."/>
            <person name="Li C.Y."/>
            <person name="Huang L."/>
            <person name="Wang Z.W."/>
            <person name="Zhao X."/>
            <person name="Zhong W.Y."/>
            <person name="Peng D.H."/>
            <person name="Ahmad S."/>
            <person name="Lan S."/>
            <person name="Zhang J.S."/>
            <person name="Tsai W.C."/>
            <person name="Van de Peer Y."/>
            <person name="Liu Z.J."/>
        </authorList>
    </citation>
    <scope>NUCLEOTIDE SEQUENCE</scope>
    <source>
        <strain evidence="2">SCP</strain>
    </source>
</reference>
<dbReference type="InterPro" id="IPR018289">
    <property type="entry name" value="MULE_transposase_dom"/>
</dbReference>
<accession>A0AAV9BP97</accession>
<reference evidence="2" key="2">
    <citation type="submission" date="2023-06" db="EMBL/GenBank/DDBJ databases">
        <authorList>
            <person name="Ma L."/>
            <person name="Liu K.-W."/>
            <person name="Li Z."/>
            <person name="Hsiao Y.-Y."/>
            <person name="Qi Y."/>
            <person name="Fu T."/>
            <person name="Tang G."/>
            <person name="Zhang D."/>
            <person name="Sun W.-H."/>
            <person name="Liu D.-K."/>
            <person name="Li Y."/>
            <person name="Chen G.-Z."/>
            <person name="Liu X.-D."/>
            <person name="Liao X.-Y."/>
            <person name="Jiang Y.-T."/>
            <person name="Yu X."/>
            <person name="Hao Y."/>
            <person name="Huang J."/>
            <person name="Zhao X.-W."/>
            <person name="Ke S."/>
            <person name="Chen Y.-Y."/>
            <person name="Wu W.-L."/>
            <person name="Hsu J.-L."/>
            <person name="Lin Y.-F."/>
            <person name="Huang M.-D."/>
            <person name="Li C.-Y."/>
            <person name="Huang L."/>
            <person name="Wang Z.-W."/>
            <person name="Zhao X."/>
            <person name="Zhong W.-Y."/>
            <person name="Peng D.-H."/>
            <person name="Ahmad S."/>
            <person name="Lan S."/>
            <person name="Zhang J.-S."/>
            <person name="Tsai W.-C."/>
            <person name="Van De Peer Y."/>
            <person name="Liu Z.-J."/>
        </authorList>
    </citation>
    <scope>NUCLEOTIDE SEQUENCE</scope>
    <source>
        <strain evidence="2">SCP</strain>
        <tissue evidence="2">Leaves</tissue>
    </source>
</reference>
<dbReference type="PANTHER" id="PTHR31973:SF166">
    <property type="entry name" value="OS10G0104700 PROTEIN"/>
    <property type="match status" value="1"/>
</dbReference>
<keyword evidence="3" id="KW-1185">Reference proteome</keyword>
<sequence length="290" mass="33635">MHRFCKHLRGGGMFRIKTYVPPHTCGGGLRRAGHPKAGRKWVSELVRDDLQVNPLFTAKDMRIQLNRRFGMNVSYDQSWHGKEIANKELHGNEFCSFDQMRWYKDAVEATNPGSLVVIETDSTQRFKYFFICFRACVEGFETGCRPMLCVDATFLKSRFQGIMLAASAYNAEDKLYHVAFAVVNNENYDSWLWFFTNLKNALTSERRITFISNRSRGLIAAVKQTFSDSYHSYCLRHLKMNFKSTVLRQYDKTRKEVLSSLLDSVAYSFTRVGYEKALEDLIREMPQAEV</sequence>